<organism evidence="2 3">
    <name type="scientific">Lithohypha guttulata</name>
    <dbReference type="NCBI Taxonomy" id="1690604"/>
    <lineage>
        <taxon>Eukaryota</taxon>
        <taxon>Fungi</taxon>
        <taxon>Dikarya</taxon>
        <taxon>Ascomycota</taxon>
        <taxon>Pezizomycotina</taxon>
        <taxon>Eurotiomycetes</taxon>
        <taxon>Chaetothyriomycetidae</taxon>
        <taxon>Chaetothyriales</taxon>
        <taxon>Trichomeriaceae</taxon>
        <taxon>Lithohypha</taxon>
    </lineage>
</organism>
<evidence type="ECO:0000256" key="1">
    <source>
        <dbReference type="SAM" id="SignalP"/>
    </source>
</evidence>
<proteinExistence type="predicted"/>
<feature type="signal peptide" evidence="1">
    <location>
        <begin position="1"/>
        <end position="17"/>
    </location>
</feature>
<dbReference type="EMBL" id="JAVRRG010000355">
    <property type="protein sequence ID" value="KAK5071404.1"/>
    <property type="molecule type" value="Genomic_DNA"/>
</dbReference>
<keyword evidence="1" id="KW-0732">Signal</keyword>
<name>A0ABR0JVC5_9EURO</name>
<reference evidence="2 3" key="1">
    <citation type="submission" date="2023-08" db="EMBL/GenBank/DDBJ databases">
        <title>Black Yeasts Isolated from many extreme environments.</title>
        <authorList>
            <person name="Coleine C."/>
            <person name="Stajich J.E."/>
            <person name="Selbmann L."/>
        </authorList>
    </citation>
    <scope>NUCLEOTIDE SEQUENCE [LARGE SCALE GENOMIC DNA]</scope>
    <source>
        <strain evidence="2 3">CCFEE 5885</strain>
    </source>
</reference>
<sequence>MHQILALVLAEALISSATPLATGNLRSRQSFPSQFNPDPQSGFDDPTINIADPSFATAIKAGYQGPFASYDQHELVGPVDLLRNGHVNYGINPSFTLPLYEGLSAANTKYWWIVTDSSDEGNARQLGLNFAPKLRFAAQGQTSDGLKGAEQLEIVNNTVFGREGMVDFSPVRTIVSGDPTPFPPKSVQPGSVGDSDYTPLIQLVNAGYEVWNAPIIAGDVEEDYLNQFCDGIPDNLLPEFRSKVHDQVLSICPRDQVVTLATIRGFSFSKSVLYLIADGSDPLPATLDGGTYAPRLAAVRTGDDDALFSGIERFFVNTNGYTNRDLPPGAPNNETHHPWRQGLNSAILGDGNPLNILGAIPTVAYGKCSSQPACSLTMPFFCIQANCVVADYSPLWDFNLYAWTNYSIENGIRTRLTGEFEVLGMAAAGYVTNPDGTPLSDAGIVNNCPIVHRFL</sequence>
<comment type="caution">
    <text evidence="2">The sequence shown here is derived from an EMBL/GenBank/DDBJ whole genome shotgun (WGS) entry which is preliminary data.</text>
</comment>
<keyword evidence="3" id="KW-1185">Reference proteome</keyword>
<accession>A0ABR0JVC5</accession>
<dbReference type="Proteomes" id="UP001345013">
    <property type="component" value="Unassembled WGS sequence"/>
</dbReference>
<gene>
    <name evidence="2" type="ORF">LTR24_010552</name>
</gene>
<evidence type="ECO:0000313" key="3">
    <source>
        <dbReference type="Proteomes" id="UP001345013"/>
    </source>
</evidence>
<feature type="chain" id="PRO_5045949845" evidence="1">
    <location>
        <begin position="18"/>
        <end position="455"/>
    </location>
</feature>
<protein>
    <submittedName>
        <fullName evidence="2">Uncharacterized protein</fullName>
    </submittedName>
</protein>
<evidence type="ECO:0000313" key="2">
    <source>
        <dbReference type="EMBL" id="KAK5071404.1"/>
    </source>
</evidence>